<feature type="domain" description="RNA polymerase sigma-70 region 2" evidence="5">
    <location>
        <begin position="30"/>
        <end position="94"/>
    </location>
</feature>
<dbReference type="NCBIfam" id="TIGR02937">
    <property type="entry name" value="sigma70-ECF"/>
    <property type="match status" value="1"/>
</dbReference>
<dbReference type="Proteomes" id="UP000199679">
    <property type="component" value="Chromosome I"/>
</dbReference>
<evidence type="ECO:0000259" key="5">
    <source>
        <dbReference type="Pfam" id="PF04542"/>
    </source>
</evidence>
<dbReference type="PANTHER" id="PTHR43133">
    <property type="entry name" value="RNA POLYMERASE ECF-TYPE SIGMA FACTO"/>
    <property type="match status" value="1"/>
</dbReference>
<dbReference type="SUPFAM" id="SSF88946">
    <property type="entry name" value="Sigma2 domain of RNA polymerase sigma factors"/>
    <property type="match status" value="1"/>
</dbReference>
<dbReference type="InterPro" id="IPR039425">
    <property type="entry name" value="RNA_pol_sigma-70-like"/>
</dbReference>
<dbReference type="InterPro" id="IPR013324">
    <property type="entry name" value="RNA_pol_sigma_r3/r4-like"/>
</dbReference>
<keyword evidence="8" id="KW-1185">Reference proteome</keyword>
<dbReference type="InterPro" id="IPR014284">
    <property type="entry name" value="RNA_pol_sigma-70_dom"/>
</dbReference>
<dbReference type="GO" id="GO:0016987">
    <property type="term" value="F:sigma factor activity"/>
    <property type="evidence" value="ECO:0007669"/>
    <property type="project" value="UniProtKB-KW"/>
</dbReference>
<name>A0A1H1RD12_MUCMA</name>
<dbReference type="InterPro" id="IPR013325">
    <property type="entry name" value="RNA_pol_sigma_r2"/>
</dbReference>
<protein>
    <submittedName>
        <fullName evidence="7">RNA polymerase, sigma subunit, SigX</fullName>
    </submittedName>
</protein>
<evidence type="ECO:0000256" key="4">
    <source>
        <dbReference type="ARBA" id="ARBA00023163"/>
    </source>
</evidence>
<keyword evidence="2" id="KW-0805">Transcription regulation</keyword>
<gene>
    <name evidence="7" type="ORF">SAMN05216490_0971</name>
</gene>
<dbReference type="InterPro" id="IPR007627">
    <property type="entry name" value="RNA_pol_sigma70_r2"/>
</dbReference>
<reference evidence="7 8" key="1">
    <citation type="submission" date="2016-10" db="EMBL/GenBank/DDBJ databases">
        <authorList>
            <person name="de Groot N.N."/>
        </authorList>
    </citation>
    <scope>NUCLEOTIDE SEQUENCE [LARGE SCALE GENOMIC DNA]</scope>
    <source>
        <strain evidence="7 8">MP1X4</strain>
    </source>
</reference>
<feature type="domain" description="RNA polymerase sigma factor 70 region 4 type 2" evidence="6">
    <location>
        <begin position="129"/>
        <end position="174"/>
    </location>
</feature>
<keyword evidence="3" id="KW-0731">Sigma factor</keyword>
<dbReference type="RefSeq" id="WP_091369877.1">
    <property type="nucleotide sequence ID" value="NZ_LT629740.1"/>
</dbReference>
<proteinExistence type="inferred from homology"/>
<dbReference type="Gene3D" id="1.10.1740.10">
    <property type="match status" value="1"/>
</dbReference>
<dbReference type="GO" id="GO:0006352">
    <property type="term" value="P:DNA-templated transcription initiation"/>
    <property type="evidence" value="ECO:0007669"/>
    <property type="project" value="InterPro"/>
</dbReference>
<sequence length="199" mass="23292">MKNSELLADEKVLLARVASGDSNAYARIYTFYTPLIYRFIYPFTNASKEHTEEIIQDIFLKIWMRKETLIGLRSFEAYLFKMAKHQLIDARKRDQCLQKIMGQLGYQEEPMDSPSDNNLIYSEYLNSAKAAIGSLTPQRKKIFDMRTQQDMTIDEIAGSLNITRSAVKKQLYEAINFIKQHLHYHTDWPLLFLLIACFF</sequence>
<dbReference type="InterPro" id="IPR013249">
    <property type="entry name" value="RNA_pol_sigma70_r4_t2"/>
</dbReference>
<organism evidence="7 8">
    <name type="scientific">Mucilaginibacter mallensis</name>
    <dbReference type="NCBI Taxonomy" id="652787"/>
    <lineage>
        <taxon>Bacteria</taxon>
        <taxon>Pseudomonadati</taxon>
        <taxon>Bacteroidota</taxon>
        <taxon>Sphingobacteriia</taxon>
        <taxon>Sphingobacteriales</taxon>
        <taxon>Sphingobacteriaceae</taxon>
        <taxon>Mucilaginibacter</taxon>
    </lineage>
</organism>
<comment type="similarity">
    <text evidence="1">Belongs to the sigma-70 factor family. ECF subfamily.</text>
</comment>
<dbReference type="EMBL" id="LT629740">
    <property type="protein sequence ID" value="SDS33611.1"/>
    <property type="molecule type" value="Genomic_DNA"/>
</dbReference>
<dbReference type="OrthoDB" id="799938at2"/>
<dbReference type="GO" id="GO:0003677">
    <property type="term" value="F:DNA binding"/>
    <property type="evidence" value="ECO:0007669"/>
    <property type="project" value="InterPro"/>
</dbReference>
<dbReference type="SUPFAM" id="SSF88659">
    <property type="entry name" value="Sigma3 and sigma4 domains of RNA polymerase sigma factors"/>
    <property type="match status" value="1"/>
</dbReference>
<dbReference type="Pfam" id="PF08281">
    <property type="entry name" value="Sigma70_r4_2"/>
    <property type="match status" value="1"/>
</dbReference>
<dbReference type="PANTHER" id="PTHR43133:SF46">
    <property type="entry name" value="RNA POLYMERASE SIGMA-70 FACTOR ECF SUBFAMILY"/>
    <property type="match status" value="1"/>
</dbReference>
<evidence type="ECO:0000256" key="2">
    <source>
        <dbReference type="ARBA" id="ARBA00023015"/>
    </source>
</evidence>
<evidence type="ECO:0000256" key="1">
    <source>
        <dbReference type="ARBA" id="ARBA00010641"/>
    </source>
</evidence>
<accession>A0A1H1RD12</accession>
<keyword evidence="4" id="KW-0804">Transcription</keyword>
<dbReference type="STRING" id="652787.SAMN05216490_0971"/>
<evidence type="ECO:0000256" key="3">
    <source>
        <dbReference type="ARBA" id="ARBA00023082"/>
    </source>
</evidence>
<evidence type="ECO:0000313" key="8">
    <source>
        <dbReference type="Proteomes" id="UP000199679"/>
    </source>
</evidence>
<dbReference type="AlphaFoldDB" id="A0A1H1RD12"/>
<dbReference type="Gene3D" id="1.10.10.10">
    <property type="entry name" value="Winged helix-like DNA-binding domain superfamily/Winged helix DNA-binding domain"/>
    <property type="match status" value="1"/>
</dbReference>
<dbReference type="Pfam" id="PF04542">
    <property type="entry name" value="Sigma70_r2"/>
    <property type="match status" value="1"/>
</dbReference>
<evidence type="ECO:0000313" key="7">
    <source>
        <dbReference type="EMBL" id="SDS33611.1"/>
    </source>
</evidence>
<dbReference type="InterPro" id="IPR036388">
    <property type="entry name" value="WH-like_DNA-bd_sf"/>
</dbReference>
<evidence type="ECO:0000259" key="6">
    <source>
        <dbReference type="Pfam" id="PF08281"/>
    </source>
</evidence>